<organism evidence="2 3">
    <name type="scientific">Passalora fulva</name>
    <name type="common">Tomato leaf mold</name>
    <name type="synonym">Cladosporium fulvum</name>
    <dbReference type="NCBI Taxonomy" id="5499"/>
    <lineage>
        <taxon>Eukaryota</taxon>
        <taxon>Fungi</taxon>
        <taxon>Dikarya</taxon>
        <taxon>Ascomycota</taxon>
        <taxon>Pezizomycotina</taxon>
        <taxon>Dothideomycetes</taxon>
        <taxon>Dothideomycetidae</taxon>
        <taxon>Mycosphaerellales</taxon>
        <taxon>Mycosphaerellaceae</taxon>
        <taxon>Fulvia</taxon>
    </lineage>
</organism>
<evidence type="ECO:0000313" key="3">
    <source>
        <dbReference type="Proteomes" id="UP000756132"/>
    </source>
</evidence>
<dbReference type="Proteomes" id="UP000756132">
    <property type="component" value="Chromosome 1"/>
</dbReference>
<dbReference type="EMBL" id="CP090163">
    <property type="protein sequence ID" value="UJO11462.1"/>
    <property type="molecule type" value="Genomic_DNA"/>
</dbReference>
<proteinExistence type="predicted"/>
<dbReference type="RefSeq" id="XP_047755828.1">
    <property type="nucleotide sequence ID" value="XM_047901445.1"/>
</dbReference>
<gene>
    <name evidence="2" type="ORF">CLAFUR5_02297</name>
</gene>
<sequence>MKIAAQKVFDVAELLEMILCQCEPYQIRRFKRVSRIWRDMIAGSKAVQQTQVLHACWREHHDVYVNNANDFWNFVEADENIAIYTSTDWVRVNPAFRQLSAELNQYVIDSSAYHITIVLPTEGMPSHSDEYVTHPPVAQITISTYRWDPVLEAWDTHCNANICTAYNPTGLKVSDLMAARDTMRSTQWTCFGPDPHPIDVMVHARLQIHGFNSNCHSQEDTELDKMYFQSFLPRYRKPYDETRFDFEKIKHMDRKFDWHLFMEVDSELDTSHYMWELSR</sequence>
<feature type="domain" description="F-box" evidence="1">
    <location>
        <begin position="13"/>
        <end position="42"/>
    </location>
</feature>
<dbReference type="AlphaFoldDB" id="A0A9Q8P388"/>
<evidence type="ECO:0000313" key="2">
    <source>
        <dbReference type="EMBL" id="UJO11462.1"/>
    </source>
</evidence>
<evidence type="ECO:0000259" key="1">
    <source>
        <dbReference type="Pfam" id="PF00646"/>
    </source>
</evidence>
<reference evidence="2" key="1">
    <citation type="submission" date="2021-12" db="EMBL/GenBank/DDBJ databases">
        <authorList>
            <person name="Zaccaron A."/>
            <person name="Stergiopoulos I."/>
        </authorList>
    </citation>
    <scope>NUCLEOTIDE SEQUENCE</scope>
    <source>
        <strain evidence="2">Race5_Kim</strain>
    </source>
</reference>
<dbReference type="GeneID" id="71982175"/>
<name>A0A9Q8P388_PASFU</name>
<accession>A0A9Q8P388</accession>
<dbReference type="InterPro" id="IPR001810">
    <property type="entry name" value="F-box_dom"/>
</dbReference>
<protein>
    <recommendedName>
        <fullName evidence="1">F-box domain-containing protein</fullName>
    </recommendedName>
</protein>
<reference evidence="2" key="2">
    <citation type="journal article" date="2022" name="Microb. Genom.">
        <title>A chromosome-scale genome assembly of the tomato pathogen Cladosporium fulvum reveals a compartmentalized genome architecture and the presence of a dispensable chromosome.</title>
        <authorList>
            <person name="Zaccaron A.Z."/>
            <person name="Chen L.H."/>
            <person name="Samaras A."/>
            <person name="Stergiopoulos I."/>
        </authorList>
    </citation>
    <scope>NUCLEOTIDE SEQUENCE</scope>
    <source>
        <strain evidence="2">Race5_Kim</strain>
    </source>
</reference>
<dbReference type="Pfam" id="PF00646">
    <property type="entry name" value="F-box"/>
    <property type="match status" value="1"/>
</dbReference>
<keyword evidence="3" id="KW-1185">Reference proteome</keyword>
<dbReference type="KEGG" id="ffu:CLAFUR5_02297"/>